<protein>
    <recommendedName>
        <fullName evidence="4">Peptide-methionine (S)-S-oxide reductase</fullName>
    </recommendedName>
</protein>
<dbReference type="EMBL" id="BNJQ01000008">
    <property type="protein sequence ID" value="GHP04851.1"/>
    <property type="molecule type" value="Genomic_DNA"/>
</dbReference>
<dbReference type="SUPFAM" id="SSF55068">
    <property type="entry name" value="Peptide methionine sulfoxide reductase"/>
    <property type="match status" value="1"/>
</dbReference>
<dbReference type="InterPro" id="IPR036509">
    <property type="entry name" value="Met_Sox_Rdtase_MsrA_sf"/>
</dbReference>
<accession>A0A830HGT1</accession>
<evidence type="ECO:0000313" key="2">
    <source>
        <dbReference type="EMBL" id="GHP04851.1"/>
    </source>
</evidence>
<dbReference type="AlphaFoldDB" id="A0A830HGT1"/>
<reference evidence="2" key="1">
    <citation type="submission" date="2020-10" db="EMBL/GenBank/DDBJ databases">
        <title>Unveiling of a novel bifunctional photoreceptor, Dualchrome1, isolated from a cosmopolitan green alga.</title>
        <authorList>
            <person name="Suzuki S."/>
            <person name="Kawachi M."/>
        </authorList>
    </citation>
    <scope>NUCLEOTIDE SEQUENCE</scope>
    <source>
        <strain evidence="2">NIES 2893</strain>
    </source>
</reference>
<dbReference type="Proteomes" id="UP000660262">
    <property type="component" value="Unassembled WGS sequence"/>
</dbReference>
<evidence type="ECO:0000313" key="3">
    <source>
        <dbReference type="Proteomes" id="UP000660262"/>
    </source>
</evidence>
<evidence type="ECO:0000256" key="1">
    <source>
        <dbReference type="SAM" id="MobiDB-lite"/>
    </source>
</evidence>
<dbReference type="OrthoDB" id="443672at2759"/>
<feature type="region of interest" description="Disordered" evidence="1">
    <location>
        <begin position="1"/>
        <end position="51"/>
    </location>
</feature>
<gene>
    <name evidence="2" type="ORF">PPROV_000360300</name>
</gene>
<keyword evidence="3" id="KW-1185">Reference proteome</keyword>
<sequence length="332" mass="34920">MIARSSQFSSCSVHNAPRSSSRATSGLVSASAAAGTSPSKGTNGSASQAKCGSGATMRRSLLAGGLLLAGSTLVITGSEAARPLAALAAEEQTATADKQVSVYFGSGCFWHVQHEFVVAEQSLLAREKLAITARAGYAGGEGTVRVDGMDTTCYHSVSFPGSDASRADYGRLGHGEVVGMTIPESKVYDFAAEYFKLLDGNGDRPDKADRGPEYRSLIGIPGGVNGPLFQAVARAASEKEMNKGGKIQLLAGKGSDADTLGKRAVWVYDTNSQPFHQAEVYHQFHDGFFPGEDYPRTYNGMQQELVRSGALQGTGCPDSVVRDQSGRWVYGA</sequence>
<dbReference type="GO" id="GO:0008113">
    <property type="term" value="F:peptide-methionine (S)-S-oxide reductase activity"/>
    <property type="evidence" value="ECO:0007669"/>
    <property type="project" value="InterPro"/>
</dbReference>
<name>A0A830HGT1_9CHLO</name>
<proteinExistence type="predicted"/>
<feature type="compositionally biased region" description="Polar residues" evidence="1">
    <location>
        <begin position="1"/>
        <end position="50"/>
    </location>
</feature>
<evidence type="ECO:0008006" key="4">
    <source>
        <dbReference type="Google" id="ProtNLM"/>
    </source>
</evidence>
<comment type="caution">
    <text evidence="2">The sequence shown here is derived from an EMBL/GenBank/DDBJ whole genome shotgun (WGS) entry which is preliminary data.</text>
</comment>
<dbReference type="Gene3D" id="3.30.1060.10">
    <property type="entry name" value="Peptide methionine sulphoxide reductase MsrA"/>
    <property type="match status" value="1"/>
</dbReference>
<organism evidence="2 3">
    <name type="scientific">Pycnococcus provasolii</name>
    <dbReference type="NCBI Taxonomy" id="41880"/>
    <lineage>
        <taxon>Eukaryota</taxon>
        <taxon>Viridiplantae</taxon>
        <taxon>Chlorophyta</taxon>
        <taxon>Pseudoscourfieldiophyceae</taxon>
        <taxon>Pseudoscourfieldiales</taxon>
        <taxon>Pycnococcaceae</taxon>
        <taxon>Pycnococcus</taxon>
    </lineage>
</organism>